<keyword evidence="2" id="KW-1185">Reference proteome</keyword>
<proteinExistence type="predicted"/>
<dbReference type="OrthoDB" id="569771at2"/>
<dbReference type="AlphaFoldDB" id="A0A1Z4GRG8"/>
<accession>A0A1Z4GRG8</accession>
<evidence type="ECO:0008006" key="3">
    <source>
        <dbReference type="Google" id="ProtNLM"/>
    </source>
</evidence>
<protein>
    <recommendedName>
        <fullName evidence="3">Cytosolic protein</fullName>
    </recommendedName>
</protein>
<name>A0A1Z4GRG8_9CYAN</name>
<dbReference type="EMBL" id="AP018176">
    <property type="protein sequence ID" value="BAY20099.1"/>
    <property type="molecule type" value="Genomic_DNA"/>
</dbReference>
<dbReference type="Proteomes" id="UP000218287">
    <property type="component" value="Plasmid Plasmid2 dna"/>
</dbReference>
<organism evidence="1 2">
    <name type="scientific">Anabaenopsis circularis NIES-21</name>
    <dbReference type="NCBI Taxonomy" id="1085406"/>
    <lineage>
        <taxon>Bacteria</taxon>
        <taxon>Bacillati</taxon>
        <taxon>Cyanobacteriota</taxon>
        <taxon>Cyanophyceae</taxon>
        <taxon>Nostocales</taxon>
        <taxon>Nodulariaceae</taxon>
        <taxon>Anabaenopsis</taxon>
    </lineage>
</organism>
<geneLocation type="plasmid" evidence="2">
    <name>Plasmid2 dna</name>
</geneLocation>
<evidence type="ECO:0000313" key="1">
    <source>
        <dbReference type="EMBL" id="BAY20099.1"/>
    </source>
</evidence>
<dbReference type="PANTHER" id="PTHR35586">
    <property type="entry name" value="SLL1691 PROTEIN"/>
    <property type="match status" value="1"/>
</dbReference>
<sequence length="319" mass="37709">MAKKTPQTEYDSPWKQMLQLYFQDFMLFFFPQAHSEIDWSRGFIFLDQELQQVVRDAELGKRLIDKLVKIYRIGGEEEWLLIHVEVQSQEETDFPRRMFVYNYRIFDRYNRSVASLAVLGDDNIKWRPNQFGYELFGCSVDFQFPVIKLLDYQQRLAQLETSRNPFATVVMAHLVAMQTRGDKLQRKQQKLALVRQLYEQGFDRDAVLNLFGFIDWILTLPLDLEREFKTEVEQLEAQQSMPYMTSFERIARIEGLLEAIELGLELKFGSSSLFVIEEISQIEDVEQLRAIKERIKTANTVDELRSFYQTSITDTQLES</sequence>
<reference evidence="1 2" key="1">
    <citation type="submission" date="2017-06" db="EMBL/GenBank/DDBJ databases">
        <title>Genome sequencing of cyanobaciteial culture collection at National Institute for Environmental Studies (NIES).</title>
        <authorList>
            <person name="Hirose Y."/>
            <person name="Shimura Y."/>
            <person name="Fujisawa T."/>
            <person name="Nakamura Y."/>
            <person name="Kawachi M."/>
        </authorList>
    </citation>
    <scope>NUCLEOTIDE SEQUENCE [LARGE SCALE GENOMIC DNA]</scope>
    <source>
        <strain evidence="1 2">NIES-21</strain>
        <plasmid evidence="2">Plasmid2 dna</plasmid>
    </source>
</reference>
<keyword evidence="1" id="KW-0614">Plasmid</keyword>
<dbReference type="PANTHER" id="PTHR35586:SF1">
    <property type="entry name" value="SLL1691 PROTEIN"/>
    <property type="match status" value="1"/>
</dbReference>
<evidence type="ECO:0000313" key="2">
    <source>
        <dbReference type="Proteomes" id="UP000218287"/>
    </source>
</evidence>
<gene>
    <name evidence="1" type="ORF">NIES21_59690</name>
</gene>